<evidence type="ECO:0000313" key="1">
    <source>
        <dbReference type="EMBL" id="AAO38888.1"/>
    </source>
</evidence>
<reference evidence="1 2" key="2">
    <citation type="journal article" date="2011" name="J. Virol.">
        <title>Expression strategy of densonucleosis virus from the German cockroach, Blattella germanica.</title>
        <authorList>
            <person name="Kapelinskaya T.V."/>
            <person name="Martynova E.U."/>
            <person name="Schal C."/>
            <person name="Mukha D.V."/>
        </authorList>
    </citation>
    <scope>NUCLEOTIDE SEQUENCE [LARGE SCALE GENOMIC DNA]</scope>
</reference>
<organism evidence="1 2">
    <name type="scientific">Blattella germanica densovirus 1</name>
    <dbReference type="NCBI Taxonomy" id="220638"/>
    <lineage>
        <taxon>Viruses</taxon>
        <taxon>Monodnaviria</taxon>
        <taxon>Shotokuvirae</taxon>
        <taxon>Cossaviricota</taxon>
        <taxon>Quintoviricetes</taxon>
        <taxon>Piccovirales</taxon>
        <taxon>Parvoviridae</taxon>
        <taxon>Densovirinae</taxon>
        <taxon>Blattambidensovirus</taxon>
        <taxon>Blattambidensovirus blattodean1</taxon>
    </lineage>
</organism>
<dbReference type="Proteomes" id="UP000162121">
    <property type="component" value="Segment"/>
</dbReference>
<dbReference type="EMBL" id="AY189948">
    <property type="protein sequence ID" value="AAO38888.1"/>
    <property type="molecule type" value="Genomic_DNA"/>
</dbReference>
<sequence length="262" mass="30309">MAVSPTFGAALESLWEMMPDEIASHPATWWKLLEESPLEDRFKDKLKSLLVRWTKNYKNWLIGSFPALKKKIGKTVDTILAMYMPANHLNELMHWLDDWSKELNLSEEDLSEYLSTIITSIQSTHAPTQAGRAGASSRTSLKRKKTLDDCFESLQPSKRSHDETGKISQSIFVRQGDEQRSLKSLDTYKDYLLKLQLYPTLQYQAKMEEDRTQAWRTAMIRLNFTVDQKSGIFQRVLELTDAVKDEIKLLLAETEESEELQE</sequence>
<dbReference type="RefSeq" id="NP_874382.1">
    <property type="nucleotide sequence ID" value="NC_005041.2"/>
</dbReference>
<protein>
    <submittedName>
        <fullName evidence="1">Non-structural protein NS-2</fullName>
    </submittedName>
</protein>
<dbReference type="OrthoDB" id="31218at10239"/>
<dbReference type="GeneID" id="1733764"/>
<accession>Q80PY3</accession>
<keyword evidence="2" id="KW-1185">Reference proteome</keyword>
<proteinExistence type="predicted"/>
<name>Q80PY3_9VIRU</name>
<reference evidence="1 2" key="1">
    <citation type="journal article" date="2006" name="J. Gen. Virol.">
        <title>Characterization of a new densovirus infecting the German cockroach, Blattella germanica.</title>
        <authorList>
            <person name="Mukha D.V."/>
            <person name="Chumachenko A.G."/>
            <person name="Dykstra M.J."/>
            <person name="Kurtti T.J."/>
            <person name="Schal C."/>
        </authorList>
    </citation>
    <scope>NUCLEOTIDE SEQUENCE [LARGE SCALE GENOMIC DNA]</scope>
</reference>
<dbReference type="KEGG" id="vg:1733764"/>
<dbReference type="InterPro" id="IPR016770">
    <property type="entry name" value="Non-structural_NS2"/>
</dbReference>
<dbReference type="PIRSF" id="PIRSF020196">
    <property type="entry name" value="Nonstructural_NS2"/>
    <property type="match status" value="1"/>
</dbReference>
<evidence type="ECO:0000313" key="2">
    <source>
        <dbReference type="Proteomes" id="UP000162121"/>
    </source>
</evidence>